<evidence type="ECO:0000259" key="4">
    <source>
        <dbReference type="Pfam" id="PF17293"/>
    </source>
</evidence>
<protein>
    <submittedName>
        <fullName evidence="5">Integrase</fullName>
    </submittedName>
</protein>
<dbReference type="AlphaFoldDB" id="A0A127V835"/>
<dbReference type="InterPro" id="IPR025269">
    <property type="entry name" value="SAM-like_dom"/>
</dbReference>
<reference evidence="5 6" key="1">
    <citation type="submission" date="2016-03" db="EMBL/GenBank/DDBJ databases">
        <title>Complete genome sequence of Pedobacter cryoconitis PAMC 27485.</title>
        <authorList>
            <person name="Lee J."/>
            <person name="Kim O.-S."/>
        </authorList>
    </citation>
    <scope>NUCLEOTIDE SEQUENCE [LARGE SCALE GENOMIC DNA]</scope>
    <source>
        <strain evidence="5 6">PAMC 27485</strain>
    </source>
</reference>
<dbReference type="GO" id="GO:0015074">
    <property type="term" value="P:DNA integration"/>
    <property type="evidence" value="ECO:0007669"/>
    <property type="project" value="InterPro"/>
</dbReference>
<keyword evidence="6" id="KW-1185">Reference proteome</keyword>
<dbReference type="Pfam" id="PF17293">
    <property type="entry name" value="Arm-DNA-bind_5"/>
    <property type="match status" value="1"/>
</dbReference>
<dbReference type="InterPro" id="IPR011010">
    <property type="entry name" value="DNA_brk_join_enz"/>
</dbReference>
<dbReference type="GO" id="GO:0003677">
    <property type="term" value="F:DNA binding"/>
    <property type="evidence" value="ECO:0007669"/>
    <property type="project" value="UniProtKB-KW"/>
</dbReference>
<dbReference type="PATRIC" id="fig|188932.3.peg.472"/>
<dbReference type="InterPro" id="IPR010998">
    <property type="entry name" value="Integrase_recombinase_N"/>
</dbReference>
<feature type="domain" description="Phage integrase SAM-like" evidence="3">
    <location>
        <begin position="144"/>
        <end position="249"/>
    </location>
</feature>
<dbReference type="InterPro" id="IPR035386">
    <property type="entry name" value="Arm-DNA-bind_5"/>
</dbReference>
<keyword evidence="1" id="KW-0238">DNA-binding</keyword>
<dbReference type="Pfam" id="PF13102">
    <property type="entry name" value="Phage_int_SAM_5"/>
    <property type="match status" value="1"/>
</dbReference>
<dbReference type="GO" id="GO:0006310">
    <property type="term" value="P:DNA recombination"/>
    <property type="evidence" value="ECO:0007669"/>
    <property type="project" value="UniProtKB-KW"/>
</dbReference>
<feature type="domain" description="Arm DNA-binding" evidence="4">
    <location>
        <begin position="43"/>
        <end position="130"/>
    </location>
</feature>
<evidence type="ECO:0000256" key="2">
    <source>
        <dbReference type="ARBA" id="ARBA00023172"/>
    </source>
</evidence>
<evidence type="ECO:0000313" key="5">
    <source>
        <dbReference type="EMBL" id="AMP97420.1"/>
    </source>
</evidence>
<name>A0A127V835_9SPHI</name>
<dbReference type="EMBL" id="CP014504">
    <property type="protein sequence ID" value="AMP97420.1"/>
    <property type="molecule type" value="Genomic_DNA"/>
</dbReference>
<proteinExistence type="predicted"/>
<dbReference type="Gene3D" id="1.10.443.10">
    <property type="entry name" value="Intergrase catalytic core"/>
    <property type="match status" value="1"/>
</dbReference>
<evidence type="ECO:0000259" key="3">
    <source>
        <dbReference type="Pfam" id="PF13102"/>
    </source>
</evidence>
<evidence type="ECO:0000313" key="6">
    <source>
        <dbReference type="Proteomes" id="UP000071561"/>
    </source>
</evidence>
<dbReference type="Proteomes" id="UP000071561">
    <property type="component" value="Chromosome"/>
</dbReference>
<dbReference type="InterPro" id="IPR013762">
    <property type="entry name" value="Integrase-like_cat_sf"/>
</dbReference>
<dbReference type="Gene3D" id="1.10.150.130">
    <property type="match status" value="1"/>
</dbReference>
<sequence>MLVFDVCCAPFETGYNTIKANDKTFVNKFNDMSMQQNTFGVIFYLRKYKTTSNGKTPIYARITVNGKRSDIATKRTIEEDNWNAKKGMAKGSRQEMTLLNNYLEKFRSGIVESYQTLLLQKKLITADLIKDKFLGKDQQDLTISKLIDYHNQQEKDNLEWGTMKNYYTTQKYILQFLKEKQGTDDKFLSELNYKFITDLEMYLRQVEDKNGLSAMANNGVMKHLERLCKMINLVVKLEWLERNPFNAYQLKFEKVERECLTEWELANLEAKTMSISRLQTIKDLFVFSCYTGLAYIDVFNLKPQHIVEVAEGEFWIKTTRQKTHTPVTVPLLPKALHIIEKYRKHPQTLAEGKVLPVMSNQKLNGYCAPVKVA</sequence>
<accession>A0A127V835</accession>
<evidence type="ECO:0000256" key="1">
    <source>
        <dbReference type="ARBA" id="ARBA00023125"/>
    </source>
</evidence>
<dbReference type="KEGG" id="pcm:AY601_0464"/>
<keyword evidence="2" id="KW-0233">DNA recombination</keyword>
<organism evidence="5 6">
    <name type="scientific">Pedobacter cryoconitis</name>
    <dbReference type="NCBI Taxonomy" id="188932"/>
    <lineage>
        <taxon>Bacteria</taxon>
        <taxon>Pseudomonadati</taxon>
        <taxon>Bacteroidota</taxon>
        <taxon>Sphingobacteriia</taxon>
        <taxon>Sphingobacteriales</taxon>
        <taxon>Sphingobacteriaceae</taxon>
        <taxon>Pedobacter</taxon>
    </lineage>
</organism>
<dbReference type="SUPFAM" id="SSF56349">
    <property type="entry name" value="DNA breaking-rejoining enzymes"/>
    <property type="match status" value="1"/>
</dbReference>
<gene>
    <name evidence="5" type="ORF">AY601_0464</name>
</gene>